<dbReference type="Proteomes" id="UP001458880">
    <property type="component" value="Unassembled WGS sequence"/>
</dbReference>
<protein>
    <submittedName>
        <fullName evidence="1">Uncharacterized protein</fullName>
    </submittedName>
</protein>
<name>A0AAW1MYG4_POPJA</name>
<sequence length="69" mass="7419">MDSSLIVVCGSNAGEPRSLKERLQRWVKGEAKAEPKGPRDMSKALRLGADRRAIINHCSQPASLATAST</sequence>
<comment type="caution">
    <text evidence="1">The sequence shown here is derived from an EMBL/GenBank/DDBJ whole genome shotgun (WGS) entry which is preliminary data.</text>
</comment>
<dbReference type="AlphaFoldDB" id="A0AAW1MYG4"/>
<proteinExistence type="predicted"/>
<evidence type="ECO:0000313" key="1">
    <source>
        <dbReference type="EMBL" id="KAK9752857.1"/>
    </source>
</evidence>
<dbReference type="EMBL" id="JASPKY010000017">
    <property type="protein sequence ID" value="KAK9752857.1"/>
    <property type="molecule type" value="Genomic_DNA"/>
</dbReference>
<accession>A0AAW1MYG4</accession>
<reference evidence="1 2" key="1">
    <citation type="journal article" date="2024" name="BMC Genomics">
        <title>De novo assembly and annotation of Popillia japonica's genome with initial clues to its potential as an invasive pest.</title>
        <authorList>
            <person name="Cucini C."/>
            <person name="Boschi S."/>
            <person name="Funari R."/>
            <person name="Cardaioli E."/>
            <person name="Iannotti N."/>
            <person name="Marturano G."/>
            <person name="Paoli F."/>
            <person name="Bruttini M."/>
            <person name="Carapelli A."/>
            <person name="Frati F."/>
            <person name="Nardi F."/>
        </authorList>
    </citation>
    <scope>NUCLEOTIDE SEQUENCE [LARGE SCALE GENOMIC DNA]</scope>
    <source>
        <strain evidence="1">DMR45628</strain>
    </source>
</reference>
<gene>
    <name evidence="1" type="ORF">QE152_g3850</name>
</gene>
<keyword evidence="2" id="KW-1185">Reference proteome</keyword>
<organism evidence="1 2">
    <name type="scientific">Popillia japonica</name>
    <name type="common">Japanese beetle</name>
    <dbReference type="NCBI Taxonomy" id="7064"/>
    <lineage>
        <taxon>Eukaryota</taxon>
        <taxon>Metazoa</taxon>
        <taxon>Ecdysozoa</taxon>
        <taxon>Arthropoda</taxon>
        <taxon>Hexapoda</taxon>
        <taxon>Insecta</taxon>
        <taxon>Pterygota</taxon>
        <taxon>Neoptera</taxon>
        <taxon>Endopterygota</taxon>
        <taxon>Coleoptera</taxon>
        <taxon>Polyphaga</taxon>
        <taxon>Scarabaeiformia</taxon>
        <taxon>Scarabaeidae</taxon>
        <taxon>Rutelinae</taxon>
        <taxon>Popillia</taxon>
    </lineage>
</organism>
<evidence type="ECO:0000313" key="2">
    <source>
        <dbReference type="Proteomes" id="UP001458880"/>
    </source>
</evidence>